<reference evidence="2" key="1">
    <citation type="submission" date="2017-02" db="UniProtKB">
        <authorList>
            <consortium name="WormBaseParasite"/>
        </authorList>
    </citation>
    <scope>IDENTIFICATION</scope>
</reference>
<accession>A0A0M3ICY3</accession>
<dbReference type="WBParaSite" id="ALUE_0001581301-mRNA-1">
    <property type="protein sequence ID" value="ALUE_0001581301-mRNA-1"/>
    <property type="gene ID" value="ALUE_0001581301"/>
</dbReference>
<name>A0A0M3ICY3_ASCLU</name>
<evidence type="ECO:0000313" key="1">
    <source>
        <dbReference type="Proteomes" id="UP000036681"/>
    </source>
</evidence>
<dbReference type="AlphaFoldDB" id="A0A0M3ICY3"/>
<proteinExistence type="predicted"/>
<organism evidence="1 2">
    <name type="scientific">Ascaris lumbricoides</name>
    <name type="common">Giant roundworm</name>
    <dbReference type="NCBI Taxonomy" id="6252"/>
    <lineage>
        <taxon>Eukaryota</taxon>
        <taxon>Metazoa</taxon>
        <taxon>Ecdysozoa</taxon>
        <taxon>Nematoda</taxon>
        <taxon>Chromadorea</taxon>
        <taxon>Rhabditida</taxon>
        <taxon>Spirurina</taxon>
        <taxon>Ascaridomorpha</taxon>
        <taxon>Ascaridoidea</taxon>
        <taxon>Ascarididae</taxon>
        <taxon>Ascaris</taxon>
    </lineage>
</organism>
<dbReference type="Proteomes" id="UP000036681">
    <property type="component" value="Unplaced"/>
</dbReference>
<protein>
    <submittedName>
        <fullName evidence="2">Uncharacterized protein</fullName>
    </submittedName>
</protein>
<keyword evidence="1" id="KW-1185">Reference proteome</keyword>
<sequence>MCSRWVENMEIYTSIQREKSSRYDDCNTVLMINILMRKYILHTVEI</sequence>
<evidence type="ECO:0000313" key="2">
    <source>
        <dbReference type="WBParaSite" id="ALUE_0001581301-mRNA-1"/>
    </source>
</evidence>